<keyword evidence="1" id="KW-0175">Coiled coil</keyword>
<keyword evidence="4" id="KW-1185">Reference proteome</keyword>
<proteinExistence type="predicted"/>
<sequence length="904" mass="100533">MSYDDFVIKCHCNGSSSSSSIESQKSSKSGQHQQQRGALSKLTASTSCLVNGTCANGARAKPRTSSSQRLNSLTKSQTNVAGSRDRGRSREKQPVTKETTSGTVVRRTNSAARASSASSKTRSTRPDTLPSALTNEINKDLAQRGRVNVTTKPRQGVSASRATATAAASRTTCSTPSEDGRRPVCRSSSLYNSKRPELRSLRHLDKMTSSLDGTGRTIEAYGTIPRTMRHNKLAMSKQTVGDSKPPTAYRSRSGSREASLARPLSRRSISAKDAGLASKGLPPSAKSQRTNVERVSIYREFGVQTNWSGEDFANCLAGKVPVPDLDTKDTQTVDDWEKIQKMKTELEKVTVDNDKNKKENNKLRAEVELLKKQLEEEKADHAFARQELDKNAQRVLAMLGTPQSEHDGSDSFLELETHIHASGKVVATQQMEIADLQSLCRMLSRDLEKSLTAQKQLMQQNQDLEIESLEIKEFLQEEKAMLEAALKDTEAELAKKEKSISQLSSELDRQTEECKHLVRISEQRRQENLSLSMKLNAVERRSRELLLAQGASVSGASVALSGLGHRLEGLVDQLIISYHISEKDLEDVIYHNEAFSRSNSSVESSPVSSKHSTKDCTPSPKRGSFVSAVIGAIRNAATHPFAMKPMNEKKLVEINKPIRKETNTTESTSDLLDFETEPCLMMENVLEDVSLPDTYSHNMISSCDSFRRVMSISDPVADENEIRKAKLRKESSSLTNLTQAIMNRRKVEDEEEELDATHILENGPFDASLTDYCPPSSSLVDQVIDVDNYLTKLLKVLRIIQLENDTCIQELKDEKTELELRLEILLAERKVAEYSYDEKENYSNGTSDRTNILENCKHVIKEINNAKELRVDGQTERKINATDDKKDENINSSCSTQLSSRICS</sequence>
<reference evidence="3 4" key="1">
    <citation type="journal article" date="2024" name="bioRxiv">
        <title>A reference genome for Trichogramma kaykai: A tiny desert-dwelling parasitoid wasp with competing sex-ratio distorters.</title>
        <authorList>
            <person name="Culotta J."/>
            <person name="Lindsey A.R."/>
        </authorList>
    </citation>
    <scope>NUCLEOTIDE SEQUENCE [LARGE SCALE GENOMIC DNA]</scope>
    <source>
        <strain evidence="3 4">KSX58</strain>
    </source>
</reference>
<dbReference type="AlphaFoldDB" id="A0ABD2WI42"/>
<feature type="region of interest" description="Disordered" evidence="2">
    <location>
        <begin position="599"/>
        <end position="621"/>
    </location>
</feature>
<evidence type="ECO:0000256" key="2">
    <source>
        <dbReference type="SAM" id="MobiDB-lite"/>
    </source>
</evidence>
<evidence type="ECO:0000256" key="1">
    <source>
        <dbReference type="SAM" id="Coils"/>
    </source>
</evidence>
<feature type="region of interest" description="Disordered" evidence="2">
    <location>
        <begin position="53"/>
        <end position="191"/>
    </location>
</feature>
<comment type="caution">
    <text evidence="3">The sequence shown here is derived from an EMBL/GenBank/DDBJ whole genome shotgun (WGS) entry which is preliminary data.</text>
</comment>
<feature type="region of interest" description="Disordered" evidence="2">
    <location>
        <begin position="227"/>
        <end position="288"/>
    </location>
</feature>
<evidence type="ECO:0000313" key="3">
    <source>
        <dbReference type="EMBL" id="KAL3392628.1"/>
    </source>
</evidence>
<evidence type="ECO:0000313" key="4">
    <source>
        <dbReference type="Proteomes" id="UP001627154"/>
    </source>
</evidence>
<feature type="compositionally biased region" description="Low complexity" evidence="2">
    <location>
        <begin position="106"/>
        <end position="121"/>
    </location>
</feature>
<feature type="compositionally biased region" description="Low complexity" evidence="2">
    <location>
        <begin position="158"/>
        <end position="177"/>
    </location>
</feature>
<name>A0ABD2WI42_9HYME</name>
<protein>
    <submittedName>
        <fullName evidence="3">Uncharacterized protein</fullName>
    </submittedName>
</protein>
<accession>A0ABD2WI42</accession>
<dbReference type="EMBL" id="JBJJXI010000102">
    <property type="protein sequence ID" value="KAL3392628.1"/>
    <property type="molecule type" value="Genomic_DNA"/>
</dbReference>
<gene>
    <name evidence="3" type="ORF">TKK_012689</name>
</gene>
<feature type="coiled-coil region" evidence="1">
    <location>
        <begin position="339"/>
        <end position="394"/>
    </location>
</feature>
<dbReference type="Proteomes" id="UP001627154">
    <property type="component" value="Unassembled WGS sequence"/>
</dbReference>
<organism evidence="3 4">
    <name type="scientific">Trichogramma kaykai</name>
    <dbReference type="NCBI Taxonomy" id="54128"/>
    <lineage>
        <taxon>Eukaryota</taxon>
        <taxon>Metazoa</taxon>
        <taxon>Ecdysozoa</taxon>
        <taxon>Arthropoda</taxon>
        <taxon>Hexapoda</taxon>
        <taxon>Insecta</taxon>
        <taxon>Pterygota</taxon>
        <taxon>Neoptera</taxon>
        <taxon>Endopterygota</taxon>
        <taxon>Hymenoptera</taxon>
        <taxon>Apocrita</taxon>
        <taxon>Proctotrupomorpha</taxon>
        <taxon>Chalcidoidea</taxon>
        <taxon>Trichogrammatidae</taxon>
        <taxon>Trichogramma</taxon>
    </lineage>
</organism>
<feature type="region of interest" description="Disordered" evidence="2">
    <location>
        <begin position="12"/>
        <end position="40"/>
    </location>
</feature>
<feature type="compositionally biased region" description="Polar residues" evidence="2">
    <location>
        <begin position="63"/>
        <end position="81"/>
    </location>
</feature>
<feature type="compositionally biased region" description="Basic and acidic residues" evidence="2">
    <location>
        <begin position="83"/>
        <end position="95"/>
    </location>
</feature>
<feature type="compositionally biased region" description="Low complexity" evidence="2">
    <location>
        <begin position="599"/>
        <end position="610"/>
    </location>
</feature>
<feature type="compositionally biased region" description="Low complexity" evidence="2">
    <location>
        <begin position="15"/>
        <end position="35"/>
    </location>
</feature>
<feature type="coiled-coil region" evidence="1">
    <location>
        <begin position="447"/>
        <end position="513"/>
    </location>
</feature>